<protein>
    <submittedName>
        <fullName evidence="5">Family 1 glycosyltransferase</fullName>
    </submittedName>
</protein>
<dbReference type="PANTHER" id="PTHR48043">
    <property type="entry name" value="EG:EG0003.4 PROTEIN-RELATED"/>
    <property type="match status" value="1"/>
</dbReference>
<dbReference type="Proteomes" id="UP001215712">
    <property type="component" value="Unassembled WGS sequence"/>
</dbReference>
<evidence type="ECO:0000256" key="1">
    <source>
        <dbReference type="ARBA" id="ARBA00022676"/>
    </source>
</evidence>
<evidence type="ECO:0000313" key="5">
    <source>
        <dbReference type="EMBL" id="KAJ5726863.1"/>
    </source>
</evidence>
<keyword evidence="6" id="KW-1185">Reference proteome</keyword>
<dbReference type="InterPro" id="IPR050271">
    <property type="entry name" value="UDP-glycosyltransferase"/>
</dbReference>
<gene>
    <name evidence="5" type="ORF">N7493_005890</name>
</gene>
<dbReference type="AlphaFoldDB" id="A0AAD6HLF7"/>
<keyword evidence="3" id="KW-0812">Transmembrane</keyword>
<dbReference type="GO" id="GO:0016758">
    <property type="term" value="F:hexosyltransferase activity"/>
    <property type="evidence" value="ECO:0007669"/>
    <property type="project" value="UniProtKB-ARBA"/>
</dbReference>
<dbReference type="InterPro" id="IPR002213">
    <property type="entry name" value="UDP_glucos_trans"/>
</dbReference>
<comment type="caution">
    <text evidence="5">The sequence shown here is derived from an EMBL/GenBank/DDBJ whole genome shotgun (WGS) entry which is preliminary data.</text>
</comment>
<dbReference type="Gene3D" id="3.40.50.2000">
    <property type="entry name" value="Glycogen Phosphorylase B"/>
    <property type="match status" value="2"/>
</dbReference>
<dbReference type="GO" id="GO:0008194">
    <property type="term" value="F:UDP-glycosyltransferase activity"/>
    <property type="evidence" value="ECO:0007669"/>
    <property type="project" value="InterPro"/>
</dbReference>
<evidence type="ECO:0000313" key="6">
    <source>
        <dbReference type="Proteomes" id="UP001215712"/>
    </source>
</evidence>
<dbReference type="Pfam" id="PF06722">
    <property type="entry name" value="EryCIII-like_C"/>
    <property type="match status" value="1"/>
</dbReference>
<accession>A0AAD6HLF7</accession>
<dbReference type="SUPFAM" id="SSF53756">
    <property type="entry name" value="UDP-Glycosyltransferase/glycogen phosphorylase"/>
    <property type="match status" value="1"/>
</dbReference>
<feature type="domain" description="Erythromycin biosynthesis protein CIII-like C-terminal" evidence="4">
    <location>
        <begin position="374"/>
        <end position="457"/>
    </location>
</feature>
<name>A0AAD6HLF7_9EURO</name>
<evidence type="ECO:0000259" key="4">
    <source>
        <dbReference type="Pfam" id="PF06722"/>
    </source>
</evidence>
<evidence type="ECO:0000256" key="2">
    <source>
        <dbReference type="ARBA" id="ARBA00022679"/>
    </source>
</evidence>
<dbReference type="PANTHER" id="PTHR48043:SF145">
    <property type="entry name" value="FI06409P-RELATED"/>
    <property type="match status" value="1"/>
</dbReference>
<keyword evidence="3" id="KW-0472">Membrane</keyword>
<proteinExistence type="predicted"/>
<sequence>MHALLQIQPDADIHCASLGALAGGIDTVVENLRQSFPDTNPITFHELRGIPMKQAMNLAFSRPGAPPRIPNYLPVSALQRPGFFNTMRAVRDMVPLFVPYDGPQLVEVYSSIVETIQSVKADLIVVDTLMTAALTACYHLDVRFLCLSPNSLKEFTAMAQPYGAALWKFPAVSSGFDYTVPWYLIPLNIYFMFFTVYTFMTDDRRKGIEKHLTAETGAALRTPLDLFRNRTPGMKILVGSQPEIDFPLVVADDIYPCGPIYLGISAVEKKDPDLAAWLGKSPTIYVNLGSLARLSEPRAVELAMALAVVLETLQGNTELPQYQVLWKIMKLEDYPLSGPDSKIASVLGKWMETDGFRIVEWFEADPSSILKSGNIACSIHHGGANSYHEAVSAGIPQIVLPQWADCFDYAQRVELLGIGRLGSRTAKPLWTAPELSKAVLDVLVGEKSKEMKENATALAKAVEEKGSGAVNAARIILDEVMSTPA</sequence>
<keyword evidence="2" id="KW-0808">Transferase</keyword>
<organism evidence="5 6">
    <name type="scientific">Penicillium malachiteum</name>
    <dbReference type="NCBI Taxonomy" id="1324776"/>
    <lineage>
        <taxon>Eukaryota</taxon>
        <taxon>Fungi</taxon>
        <taxon>Dikarya</taxon>
        <taxon>Ascomycota</taxon>
        <taxon>Pezizomycotina</taxon>
        <taxon>Eurotiomycetes</taxon>
        <taxon>Eurotiomycetidae</taxon>
        <taxon>Eurotiales</taxon>
        <taxon>Aspergillaceae</taxon>
        <taxon>Penicillium</taxon>
    </lineage>
</organism>
<keyword evidence="3" id="KW-1133">Transmembrane helix</keyword>
<dbReference type="CDD" id="cd03784">
    <property type="entry name" value="GT1_Gtf-like"/>
    <property type="match status" value="1"/>
</dbReference>
<reference evidence="5" key="1">
    <citation type="journal article" date="2023" name="IMA Fungus">
        <title>Comparative genomic study of the Penicillium genus elucidates a diverse pangenome and 15 lateral gene transfer events.</title>
        <authorList>
            <person name="Petersen C."/>
            <person name="Sorensen T."/>
            <person name="Nielsen M.R."/>
            <person name="Sondergaard T.E."/>
            <person name="Sorensen J.L."/>
            <person name="Fitzpatrick D.A."/>
            <person name="Frisvad J.C."/>
            <person name="Nielsen K.L."/>
        </authorList>
    </citation>
    <scope>NUCLEOTIDE SEQUENCE</scope>
    <source>
        <strain evidence="5">IBT 17514</strain>
    </source>
</reference>
<evidence type="ECO:0000256" key="3">
    <source>
        <dbReference type="SAM" id="Phobius"/>
    </source>
</evidence>
<feature type="transmembrane region" description="Helical" evidence="3">
    <location>
        <begin position="180"/>
        <end position="200"/>
    </location>
</feature>
<reference evidence="5" key="2">
    <citation type="submission" date="2023-01" db="EMBL/GenBank/DDBJ databases">
        <authorList>
            <person name="Petersen C."/>
        </authorList>
    </citation>
    <scope>NUCLEOTIDE SEQUENCE</scope>
    <source>
        <strain evidence="5">IBT 17514</strain>
    </source>
</reference>
<keyword evidence="1" id="KW-0328">Glycosyltransferase</keyword>
<dbReference type="InterPro" id="IPR010610">
    <property type="entry name" value="EryCIII-like_C"/>
</dbReference>
<dbReference type="EMBL" id="JAQJAN010000007">
    <property type="protein sequence ID" value="KAJ5726863.1"/>
    <property type="molecule type" value="Genomic_DNA"/>
</dbReference>